<proteinExistence type="predicted"/>
<name>A0A8H6TFW6_9AGAR</name>
<dbReference type="GeneID" id="59339639"/>
<accession>A0A8H6TFW6</accession>
<dbReference type="Gene3D" id="1.10.443.10">
    <property type="entry name" value="Intergrase catalytic core"/>
    <property type="match status" value="1"/>
</dbReference>
<protein>
    <submittedName>
        <fullName evidence="2">RNase H domain-containing protein</fullName>
    </submittedName>
</protein>
<dbReference type="AlphaFoldDB" id="A0A8H6TFW6"/>
<keyword evidence="3" id="KW-1185">Reference proteome</keyword>
<comment type="caution">
    <text evidence="2">The sequence shown here is derived from an EMBL/GenBank/DDBJ whole genome shotgun (WGS) entry which is preliminary data.</text>
</comment>
<dbReference type="GO" id="GO:0003677">
    <property type="term" value="F:DNA binding"/>
    <property type="evidence" value="ECO:0007669"/>
    <property type="project" value="InterPro"/>
</dbReference>
<dbReference type="EMBL" id="JACAZF010000001">
    <property type="protein sequence ID" value="KAF7315010.1"/>
    <property type="molecule type" value="Genomic_DNA"/>
</dbReference>
<gene>
    <name evidence="2" type="ORF">MIND_00015100</name>
</gene>
<dbReference type="InterPro" id="IPR052925">
    <property type="entry name" value="Phage_Integrase-like_Recomb"/>
</dbReference>
<dbReference type="OrthoDB" id="5598396at2759"/>
<reference evidence="2" key="1">
    <citation type="submission" date="2020-05" db="EMBL/GenBank/DDBJ databases">
        <title>Mycena genomes resolve the evolution of fungal bioluminescence.</title>
        <authorList>
            <person name="Tsai I.J."/>
        </authorList>
    </citation>
    <scope>NUCLEOTIDE SEQUENCE</scope>
    <source>
        <strain evidence="2">171206Taipei</strain>
    </source>
</reference>
<evidence type="ECO:0000313" key="3">
    <source>
        <dbReference type="Proteomes" id="UP000636479"/>
    </source>
</evidence>
<evidence type="ECO:0000256" key="1">
    <source>
        <dbReference type="ARBA" id="ARBA00023172"/>
    </source>
</evidence>
<dbReference type="RefSeq" id="XP_037225033.1">
    <property type="nucleotide sequence ID" value="XM_037357123.1"/>
</dbReference>
<keyword evidence="1" id="KW-0233">DNA recombination</keyword>
<dbReference type="PANTHER" id="PTHR34605">
    <property type="entry name" value="PHAGE_INTEGRASE DOMAIN-CONTAINING PROTEIN"/>
    <property type="match status" value="1"/>
</dbReference>
<dbReference type="InterPro" id="IPR011010">
    <property type="entry name" value="DNA_brk_join_enz"/>
</dbReference>
<dbReference type="GO" id="GO:0006310">
    <property type="term" value="P:DNA recombination"/>
    <property type="evidence" value="ECO:0007669"/>
    <property type="project" value="UniProtKB-KW"/>
</dbReference>
<dbReference type="InterPro" id="IPR013762">
    <property type="entry name" value="Integrase-like_cat_sf"/>
</dbReference>
<dbReference type="Proteomes" id="UP000636479">
    <property type="component" value="Unassembled WGS sequence"/>
</dbReference>
<organism evidence="2 3">
    <name type="scientific">Mycena indigotica</name>
    <dbReference type="NCBI Taxonomy" id="2126181"/>
    <lineage>
        <taxon>Eukaryota</taxon>
        <taxon>Fungi</taxon>
        <taxon>Dikarya</taxon>
        <taxon>Basidiomycota</taxon>
        <taxon>Agaricomycotina</taxon>
        <taxon>Agaricomycetes</taxon>
        <taxon>Agaricomycetidae</taxon>
        <taxon>Agaricales</taxon>
        <taxon>Marasmiineae</taxon>
        <taxon>Mycenaceae</taxon>
        <taxon>Mycena</taxon>
    </lineage>
</organism>
<dbReference type="SUPFAM" id="SSF56349">
    <property type="entry name" value="DNA breaking-rejoining enzymes"/>
    <property type="match status" value="1"/>
</dbReference>
<dbReference type="GO" id="GO:0015074">
    <property type="term" value="P:DNA integration"/>
    <property type="evidence" value="ECO:0007669"/>
    <property type="project" value="InterPro"/>
</dbReference>
<sequence>MMTSAVPSRQPSRPAWTLEQLERELAVALNASIDISSARTYGSALNSWIEFCRLHKFSTEPTEKTLAYFVVYRSTHISPNSVDSYLSGICNQLEAVFPRVRERLHGRPVKRKNPLTPQHLRQAIEALPPSPSHDDLLFIAMLLSGFRALHRLGELTMPDNPRLRNPRKYTQRESVALSDHSYEYWLPAHKADIAFEGNRIIISDATALLHFRRYLTSRDHLLPLNPYLWARENGQMPARAWFIRRLRHLFADPNIAGQSLRAGGATALAEDGALPHIIQAAGRWSSDAFYVYLRKHPTLLHGILRAGGATASTSSS</sequence>
<evidence type="ECO:0000313" key="2">
    <source>
        <dbReference type="EMBL" id="KAF7315010.1"/>
    </source>
</evidence>
<dbReference type="PANTHER" id="PTHR34605:SF4">
    <property type="entry name" value="DNA ADENINE METHYLTRANSFERASE"/>
    <property type="match status" value="1"/>
</dbReference>